<name>E5GCM2_CUCME</name>
<dbReference type="EMBL" id="HM854816">
    <property type="protein sequence ID" value="ADN34221.1"/>
    <property type="molecule type" value="Genomic_DNA"/>
</dbReference>
<organism evidence="1">
    <name type="scientific">Cucumis melo subsp. melo</name>
    <dbReference type="NCBI Taxonomy" id="412675"/>
    <lineage>
        <taxon>Eukaryota</taxon>
        <taxon>Viridiplantae</taxon>
        <taxon>Streptophyta</taxon>
        <taxon>Embryophyta</taxon>
        <taxon>Tracheophyta</taxon>
        <taxon>Spermatophyta</taxon>
        <taxon>Magnoliopsida</taxon>
        <taxon>eudicotyledons</taxon>
        <taxon>Gunneridae</taxon>
        <taxon>Pentapetalae</taxon>
        <taxon>rosids</taxon>
        <taxon>fabids</taxon>
        <taxon>Cucurbitales</taxon>
        <taxon>Cucurbitaceae</taxon>
        <taxon>Benincaseae</taxon>
        <taxon>Cucumis</taxon>
    </lineage>
</organism>
<dbReference type="AlphaFoldDB" id="E5GCM2"/>
<accession>E5GCM2</accession>
<sequence>MALMKVASKAIIINDTYTRLIVQSHSKRSTQKQEQNSVLAKKSWEQLMESPKCGIIIKENPLFEDSTPASNLSEKESHLEVVSIMMADVTVEAVMVEMEMKINFLMKVVEERDYGITVL</sequence>
<evidence type="ECO:0000313" key="1">
    <source>
        <dbReference type="EMBL" id="ADN34221.1"/>
    </source>
</evidence>
<evidence type="ECO:0008006" key="2">
    <source>
        <dbReference type="Google" id="ProtNLM"/>
    </source>
</evidence>
<protein>
    <recommendedName>
        <fullName evidence="2">Ty3-gypsy retrotransposon protein</fullName>
    </recommendedName>
</protein>
<reference evidence="1" key="1">
    <citation type="journal article" date="2010" name="BMC Genomics">
        <title>Generation of a BAC-based physical map of the melon genome.</title>
        <authorList>
            <person name="Gonzalez V.M."/>
            <person name="Garcia-Mas J."/>
            <person name="Arus P."/>
            <person name="Puigdomenech P."/>
        </authorList>
    </citation>
    <scope>NUCLEOTIDE SEQUENCE</scope>
    <source>
        <tissue evidence="1">Young leaves</tissue>
    </source>
</reference>
<proteinExistence type="predicted"/>
<reference evidence="1" key="2">
    <citation type="journal article" date="2010" name="BMC Plant Biol.">
        <title>Sequencing of 6.7 Mb of the melon genome using a BAC pooling strategy.</title>
        <authorList>
            <person name="Gonzalez V.M."/>
            <person name="Benjak A."/>
            <person name="Henaff E.M."/>
            <person name="Mir G."/>
            <person name="Casacuberta J.M."/>
            <person name="Garcia-Mas J."/>
            <person name="Puigdomenech P."/>
        </authorList>
    </citation>
    <scope>NUCLEOTIDE SEQUENCE</scope>
    <source>
        <tissue evidence="1">Young leaves</tissue>
    </source>
</reference>